<dbReference type="Proteomes" id="UP000516437">
    <property type="component" value="Chromosome 1"/>
</dbReference>
<keyword evidence="3" id="KW-1185">Reference proteome</keyword>
<protein>
    <submittedName>
        <fullName evidence="1">Uncharacterized protein</fullName>
    </submittedName>
</protein>
<name>A0A6A1V1Z1_9ROSI</name>
<dbReference type="EMBL" id="RXIC02000019">
    <property type="protein sequence ID" value="KAB1227756.1"/>
    <property type="molecule type" value="Genomic_DNA"/>
</dbReference>
<accession>A0A6A1V1Z1</accession>
<sequence length="101" mass="11541">MDLNDSSINFIAPCTISNSYDLDGPVSLQLSQPQPHYDELPEREMRLGYLLDLLAIMSYTDPTIFVSILQQIATRVATPFDDRVWHPYHVNNLPTISSFQQ</sequence>
<proteinExistence type="predicted"/>
<evidence type="ECO:0000313" key="3">
    <source>
        <dbReference type="Proteomes" id="UP000516437"/>
    </source>
</evidence>
<reference evidence="1 3" key="2">
    <citation type="journal article" date="2019" name="Plant Biotechnol. J.">
        <title>The red bayberry genome and genetic basis of sex determination.</title>
        <authorList>
            <person name="Jia H.M."/>
            <person name="Jia H.J."/>
            <person name="Cai Q.L."/>
            <person name="Wang Y."/>
            <person name="Zhao H.B."/>
            <person name="Yang W.F."/>
            <person name="Wang G.Y."/>
            <person name="Li Y.H."/>
            <person name="Zhan D.L."/>
            <person name="Shen Y.T."/>
            <person name="Niu Q.F."/>
            <person name="Chang L."/>
            <person name="Qiu J."/>
            <person name="Zhao L."/>
            <person name="Xie H.B."/>
            <person name="Fu W.Y."/>
            <person name="Jin J."/>
            <person name="Li X.W."/>
            <person name="Jiao Y."/>
            <person name="Zhou C.C."/>
            <person name="Tu T."/>
            <person name="Chai C.Y."/>
            <person name="Gao J.L."/>
            <person name="Fan L.J."/>
            <person name="van de Weg E."/>
            <person name="Wang J.Y."/>
            <person name="Gao Z.S."/>
        </authorList>
    </citation>
    <scope>NUCLEOTIDE SEQUENCE [LARGE SCALE GENOMIC DNA]</scope>
    <source>
        <tissue evidence="1">Leaves</tissue>
    </source>
</reference>
<evidence type="ECO:0000313" key="2">
    <source>
        <dbReference type="EMBL" id="KAB1227756.1"/>
    </source>
</evidence>
<evidence type="ECO:0000313" key="1">
    <source>
        <dbReference type="EMBL" id="KAB1206709.1"/>
    </source>
</evidence>
<dbReference type="EMBL" id="RXIC02000025">
    <property type="protein sequence ID" value="KAB1206709.1"/>
    <property type="molecule type" value="Genomic_DNA"/>
</dbReference>
<dbReference type="AlphaFoldDB" id="A0A6A1V1Z1"/>
<comment type="caution">
    <text evidence="1">The sequence shown here is derived from an EMBL/GenBank/DDBJ whole genome shotgun (WGS) entry which is preliminary data.</text>
</comment>
<gene>
    <name evidence="2" type="ORF">CJ030_MR1G028903</name>
    <name evidence="1" type="ORF">CJ030_MR7G013544</name>
</gene>
<organism evidence="1 3">
    <name type="scientific">Morella rubra</name>
    <name type="common">Chinese bayberry</name>
    <dbReference type="NCBI Taxonomy" id="262757"/>
    <lineage>
        <taxon>Eukaryota</taxon>
        <taxon>Viridiplantae</taxon>
        <taxon>Streptophyta</taxon>
        <taxon>Embryophyta</taxon>
        <taxon>Tracheophyta</taxon>
        <taxon>Spermatophyta</taxon>
        <taxon>Magnoliopsida</taxon>
        <taxon>eudicotyledons</taxon>
        <taxon>Gunneridae</taxon>
        <taxon>Pentapetalae</taxon>
        <taxon>rosids</taxon>
        <taxon>fabids</taxon>
        <taxon>Fagales</taxon>
        <taxon>Myricaceae</taxon>
        <taxon>Morella</taxon>
    </lineage>
</organism>
<reference evidence="1" key="1">
    <citation type="submission" date="2018-07" db="EMBL/GenBank/DDBJ databases">
        <authorList>
            <person name="Gao Z.-S."/>
            <person name="Jia H.-M."/>
            <person name="Jia H.-J."/>
            <person name="Cai Q.-L."/>
            <person name="Wang Y."/>
            <person name="Zhao H.-B."/>
        </authorList>
    </citation>
    <scope>NUCLEOTIDE SEQUENCE</scope>
    <source>
        <tissue evidence="1">Leaves</tissue>
    </source>
</reference>
<dbReference type="Proteomes" id="UP000516437">
    <property type="component" value="Chromosome 7"/>
</dbReference>
<reference evidence="1" key="3">
    <citation type="submission" date="2019-09" db="EMBL/GenBank/DDBJ databases">
        <authorList>
            <person name="Gao Z."/>
        </authorList>
    </citation>
    <scope>NUCLEOTIDE SEQUENCE</scope>
    <source>
        <tissue evidence="1">Leaves</tissue>
    </source>
</reference>